<name>A0A0L6VMK0_9BASI</name>
<reference evidence="2 3" key="1">
    <citation type="submission" date="2015-08" db="EMBL/GenBank/DDBJ databases">
        <title>Next Generation Sequencing and Analysis of the Genome of Puccinia sorghi L Schw, the Causal Agent of Maize Common Rust.</title>
        <authorList>
            <person name="Rochi L."/>
            <person name="Burguener G."/>
            <person name="Darino M."/>
            <person name="Turjanski A."/>
            <person name="Kreff E."/>
            <person name="Dieguez M.J."/>
            <person name="Sacco F."/>
        </authorList>
    </citation>
    <scope>NUCLEOTIDE SEQUENCE [LARGE SCALE GENOMIC DNA]</scope>
    <source>
        <strain evidence="2 3">RO10H11247</strain>
    </source>
</reference>
<accession>A0A0L6VMK0</accession>
<gene>
    <name evidence="2" type="ORF">VP01_1337g1</name>
</gene>
<sequence length="491" mass="56009">MDWNRKGSRMTIDGLLVKKVAEGRTSWWGRWQQMGGLNDDKKPIYISGVSVLAEYIKKGRDAEIATNKSMSLKNYSAQVTSGEIELHSTHQQLLLLIRHGLLAMLLQIKGIPYGMAQTRAERDIVCCRCIYLPVAQRKSLMKSINGLYRMGFASPSPVVRVTMKGKSLMILWRGNRIPLNRCPVDTKTSSANNSEPRGTPTPKIRVAGLAGSRYVCRIRSVVVTFRSQADLTLVRRHLEGISSCFTRAILELVRVIKKVFVPHASTAPRLSEASTKTSKWKKVKLAAADHEQRWITPLFPENLSGHSACEHVWYTLDPFINIAILPDHILMLARTSLAATFRLGVNIFSCENISQLSAYSILTWLIWDTIFLHQFCSLKINLQVVFHLKIRHQKTVEQIITYIDTPLNFYTTFSEKKEIIKLKEESSQLGKHHVAERKRNVIKQESHISKFDRIVLNLFLEIYMRDGMVELLDSALLRCLSCFFLISWPEV</sequence>
<dbReference type="EMBL" id="LAVV01003754">
    <property type="protein sequence ID" value="KNZ61914.1"/>
    <property type="molecule type" value="Genomic_DNA"/>
</dbReference>
<dbReference type="AlphaFoldDB" id="A0A0L6VMK0"/>
<feature type="region of interest" description="Disordered" evidence="1">
    <location>
        <begin position="183"/>
        <end position="203"/>
    </location>
</feature>
<comment type="caution">
    <text evidence="2">The sequence shown here is derived from an EMBL/GenBank/DDBJ whole genome shotgun (WGS) entry which is preliminary data.</text>
</comment>
<organism evidence="2 3">
    <name type="scientific">Puccinia sorghi</name>
    <dbReference type="NCBI Taxonomy" id="27349"/>
    <lineage>
        <taxon>Eukaryota</taxon>
        <taxon>Fungi</taxon>
        <taxon>Dikarya</taxon>
        <taxon>Basidiomycota</taxon>
        <taxon>Pucciniomycotina</taxon>
        <taxon>Pucciniomycetes</taxon>
        <taxon>Pucciniales</taxon>
        <taxon>Pucciniaceae</taxon>
        <taxon>Puccinia</taxon>
    </lineage>
</organism>
<proteinExistence type="predicted"/>
<feature type="compositionally biased region" description="Polar residues" evidence="1">
    <location>
        <begin position="186"/>
        <end position="196"/>
    </location>
</feature>
<dbReference type="VEuPathDB" id="FungiDB:VP01_1337g1"/>
<protein>
    <submittedName>
        <fullName evidence="2">Uncharacterized protein</fullName>
    </submittedName>
</protein>
<keyword evidence="3" id="KW-1185">Reference proteome</keyword>
<evidence type="ECO:0000313" key="2">
    <source>
        <dbReference type="EMBL" id="KNZ61914.1"/>
    </source>
</evidence>
<evidence type="ECO:0000256" key="1">
    <source>
        <dbReference type="SAM" id="MobiDB-lite"/>
    </source>
</evidence>
<dbReference type="Proteomes" id="UP000037035">
    <property type="component" value="Unassembled WGS sequence"/>
</dbReference>
<evidence type="ECO:0000313" key="3">
    <source>
        <dbReference type="Proteomes" id="UP000037035"/>
    </source>
</evidence>